<feature type="transmembrane region" description="Helical" evidence="13">
    <location>
        <begin position="26"/>
        <end position="50"/>
    </location>
</feature>
<keyword evidence="11" id="KW-0325">Glycoprotein</keyword>
<keyword evidence="12" id="KW-0807">Transducer</keyword>
<evidence type="ECO:0000256" key="13">
    <source>
        <dbReference type="SAM" id="Phobius"/>
    </source>
</evidence>
<dbReference type="AlphaFoldDB" id="A0A8B9KK79"/>
<keyword evidence="5" id="KW-0552">Olfaction</keyword>
<evidence type="ECO:0000256" key="6">
    <source>
        <dbReference type="ARBA" id="ARBA00022989"/>
    </source>
</evidence>
<dbReference type="PANTHER" id="PTHR26451:SF109">
    <property type="entry name" value="ODORANT RECEPTOR-RELATED"/>
    <property type="match status" value="1"/>
</dbReference>
<name>A0A8B9KK79_ASTMX</name>
<feature type="domain" description="G-protein coupled receptors family 1 profile" evidence="14">
    <location>
        <begin position="40"/>
        <end position="290"/>
    </location>
</feature>
<evidence type="ECO:0000256" key="9">
    <source>
        <dbReference type="ARBA" id="ARBA00023157"/>
    </source>
</evidence>
<keyword evidence="3" id="KW-0716">Sensory transduction</keyword>
<dbReference type="Gene3D" id="1.20.1070.10">
    <property type="entry name" value="Rhodopsin 7-helix transmembrane proteins"/>
    <property type="match status" value="1"/>
</dbReference>
<dbReference type="InterPro" id="IPR052921">
    <property type="entry name" value="GPCR1_Superfamily_Member"/>
</dbReference>
<keyword evidence="7" id="KW-0297">G-protein coupled receptor</keyword>
<evidence type="ECO:0000313" key="15">
    <source>
        <dbReference type="Ensembl" id="ENSAMXP00005038335.1"/>
    </source>
</evidence>
<evidence type="ECO:0000259" key="14">
    <source>
        <dbReference type="PROSITE" id="PS50262"/>
    </source>
</evidence>
<dbReference type="Pfam" id="PF13853">
    <property type="entry name" value="7tm_4"/>
    <property type="match status" value="1"/>
</dbReference>
<evidence type="ECO:0000256" key="3">
    <source>
        <dbReference type="ARBA" id="ARBA00022606"/>
    </source>
</evidence>
<organism evidence="15 16">
    <name type="scientific">Astyanax mexicanus</name>
    <name type="common">Blind cave fish</name>
    <name type="synonym">Astyanax fasciatus mexicanus</name>
    <dbReference type="NCBI Taxonomy" id="7994"/>
    <lineage>
        <taxon>Eukaryota</taxon>
        <taxon>Metazoa</taxon>
        <taxon>Chordata</taxon>
        <taxon>Craniata</taxon>
        <taxon>Vertebrata</taxon>
        <taxon>Euteleostomi</taxon>
        <taxon>Actinopterygii</taxon>
        <taxon>Neopterygii</taxon>
        <taxon>Teleostei</taxon>
        <taxon>Ostariophysi</taxon>
        <taxon>Characiformes</taxon>
        <taxon>Characoidei</taxon>
        <taxon>Acestrorhamphidae</taxon>
        <taxon>Acestrorhamphinae</taxon>
        <taxon>Astyanax</taxon>
    </lineage>
</organism>
<dbReference type="GO" id="GO:0004930">
    <property type="term" value="F:G protein-coupled receptor activity"/>
    <property type="evidence" value="ECO:0007669"/>
    <property type="project" value="UniProtKB-KW"/>
</dbReference>
<feature type="transmembrane region" description="Helical" evidence="13">
    <location>
        <begin position="197"/>
        <end position="224"/>
    </location>
</feature>
<dbReference type="InterPro" id="IPR000276">
    <property type="entry name" value="GPCR_Rhodpsn"/>
</dbReference>
<keyword evidence="9" id="KW-1015">Disulfide bond</keyword>
<dbReference type="SUPFAM" id="SSF81321">
    <property type="entry name" value="Family A G protein-coupled receptor-like"/>
    <property type="match status" value="1"/>
</dbReference>
<evidence type="ECO:0000256" key="8">
    <source>
        <dbReference type="ARBA" id="ARBA00023136"/>
    </source>
</evidence>
<proteinExistence type="predicted"/>
<keyword evidence="4 13" id="KW-0812">Transmembrane</keyword>
<dbReference type="Proteomes" id="UP000694621">
    <property type="component" value="Unplaced"/>
</dbReference>
<evidence type="ECO:0000256" key="2">
    <source>
        <dbReference type="ARBA" id="ARBA00022475"/>
    </source>
</evidence>
<dbReference type="PROSITE" id="PS50262">
    <property type="entry name" value="G_PROTEIN_RECEP_F1_2"/>
    <property type="match status" value="1"/>
</dbReference>
<evidence type="ECO:0000256" key="11">
    <source>
        <dbReference type="ARBA" id="ARBA00023180"/>
    </source>
</evidence>
<feature type="transmembrane region" description="Helical" evidence="13">
    <location>
        <begin position="142"/>
        <end position="163"/>
    </location>
</feature>
<dbReference type="PANTHER" id="PTHR26451">
    <property type="entry name" value="G_PROTEIN_RECEP_F1_2 DOMAIN-CONTAINING PROTEIN"/>
    <property type="match status" value="1"/>
</dbReference>
<dbReference type="PRINTS" id="PR00245">
    <property type="entry name" value="OLFACTORYR"/>
</dbReference>
<evidence type="ECO:0000256" key="7">
    <source>
        <dbReference type="ARBA" id="ARBA00023040"/>
    </source>
</evidence>
<evidence type="ECO:0000256" key="4">
    <source>
        <dbReference type="ARBA" id="ARBA00022692"/>
    </source>
</evidence>
<comment type="subcellular location">
    <subcellularLocation>
        <location evidence="1">Cell membrane</location>
        <topology evidence="1">Multi-pass membrane protein</topology>
    </subcellularLocation>
</comment>
<evidence type="ECO:0000256" key="12">
    <source>
        <dbReference type="ARBA" id="ARBA00023224"/>
    </source>
</evidence>
<dbReference type="GO" id="GO:0005886">
    <property type="term" value="C:plasma membrane"/>
    <property type="evidence" value="ECO:0007669"/>
    <property type="project" value="UniProtKB-SubCell"/>
</dbReference>
<reference evidence="15" key="1">
    <citation type="submission" date="2025-08" db="UniProtKB">
        <authorList>
            <consortium name="Ensembl"/>
        </authorList>
    </citation>
    <scope>IDENTIFICATION</scope>
</reference>
<keyword evidence="10" id="KW-0675">Receptor</keyword>
<keyword evidence="8 13" id="KW-0472">Membrane</keyword>
<evidence type="ECO:0000256" key="10">
    <source>
        <dbReference type="ARBA" id="ARBA00023170"/>
    </source>
</evidence>
<dbReference type="SMART" id="SM01381">
    <property type="entry name" value="7TM_GPCR_Srsx"/>
    <property type="match status" value="1"/>
</dbReference>
<dbReference type="GO" id="GO:0005549">
    <property type="term" value="F:odorant binding"/>
    <property type="evidence" value="ECO:0007669"/>
    <property type="project" value="TreeGrafter"/>
</dbReference>
<dbReference type="PRINTS" id="PR00237">
    <property type="entry name" value="GPCRRHODOPSN"/>
</dbReference>
<dbReference type="InterPro" id="IPR017452">
    <property type="entry name" value="GPCR_Rhodpsn_7TM"/>
</dbReference>
<sequence>MDNQTFRFSTLRIEGLKVAPEFTYPAFILLLFMYVFIMILNLGLLVLIFFENNLHNPMHVLFCNLPLNDVIGPTAVVPTILGYVFKESSERYVGYVECIIQAYVTHFFSTTSHSILMIMAVDRYVAICNPLRYTTIMTNKMVAKLTASAWGVPAILVAVLIGLTARLSHCTSTIFNPFCDNASLFKLSCEDTSINNIYGLTFTVVLLVSSVGTVLITYLHIVVLCVTSKNKQMQSKAMKTCSTHLAVYVIMFVSGLIIVLLHRFPNLSENRKVASIMLNVVPPFLNPIIYGVQTKEIRLKIVQLF</sequence>
<dbReference type="FunFam" id="1.20.1070.10:FF:000024">
    <property type="entry name" value="Olfactory receptor"/>
    <property type="match status" value="1"/>
</dbReference>
<feature type="transmembrane region" description="Helical" evidence="13">
    <location>
        <begin position="273"/>
        <end position="292"/>
    </location>
</feature>
<dbReference type="Ensembl" id="ENSAMXT00005041774.1">
    <property type="protein sequence ID" value="ENSAMXP00005038335.1"/>
    <property type="gene ID" value="ENSAMXG00005018180.1"/>
</dbReference>
<dbReference type="GO" id="GO:0004984">
    <property type="term" value="F:olfactory receptor activity"/>
    <property type="evidence" value="ECO:0007669"/>
    <property type="project" value="InterPro"/>
</dbReference>
<evidence type="ECO:0000256" key="5">
    <source>
        <dbReference type="ARBA" id="ARBA00022725"/>
    </source>
</evidence>
<accession>A0A8B9KK79</accession>
<evidence type="ECO:0000256" key="1">
    <source>
        <dbReference type="ARBA" id="ARBA00004651"/>
    </source>
</evidence>
<feature type="transmembrane region" description="Helical" evidence="13">
    <location>
        <begin position="245"/>
        <end position="261"/>
    </location>
</feature>
<protein>
    <recommendedName>
        <fullName evidence="14">G-protein coupled receptors family 1 profile domain-containing protein</fullName>
    </recommendedName>
</protein>
<evidence type="ECO:0000313" key="16">
    <source>
        <dbReference type="Proteomes" id="UP000694621"/>
    </source>
</evidence>
<keyword evidence="6 13" id="KW-1133">Transmembrane helix</keyword>
<dbReference type="InterPro" id="IPR000725">
    <property type="entry name" value="Olfact_rcpt"/>
</dbReference>
<keyword evidence="2" id="KW-1003">Cell membrane</keyword>